<protein>
    <recommendedName>
        <fullName evidence="1">Ribonucleases P/MRP subunit Pop8-like domain-containing protein</fullName>
    </recommendedName>
</protein>
<organism evidence="2 3">
    <name type="scientific">Amanita thiersii Skay4041</name>
    <dbReference type="NCBI Taxonomy" id="703135"/>
    <lineage>
        <taxon>Eukaryota</taxon>
        <taxon>Fungi</taxon>
        <taxon>Dikarya</taxon>
        <taxon>Basidiomycota</taxon>
        <taxon>Agaricomycotina</taxon>
        <taxon>Agaricomycetes</taxon>
        <taxon>Agaricomycetidae</taxon>
        <taxon>Agaricales</taxon>
        <taxon>Pluteineae</taxon>
        <taxon>Amanitaceae</taxon>
        <taxon>Amanita</taxon>
    </lineage>
</organism>
<dbReference type="OrthoDB" id="3265020at2759"/>
<dbReference type="Proteomes" id="UP000242287">
    <property type="component" value="Unassembled WGS sequence"/>
</dbReference>
<keyword evidence="3" id="KW-1185">Reference proteome</keyword>
<accession>A0A2A9NRA8</accession>
<dbReference type="Pfam" id="PF20976">
    <property type="entry name" value="Pop8"/>
    <property type="match status" value="1"/>
</dbReference>
<dbReference type="InterPro" id="IPR049128">
    <property type="entry name" value="Pop8-like_dom"/>
</dbReference>
<evidence type="ECO:0000313" key="3">
    <source>
        <dbReference type="Proteomes" id="UP000242287"/>
    </source>
</evidence>
<dbReference type="EMBL" id="KZ302009">
    <property type="protein sequence ID" value="PFH50213.1"/>
    <property type="molecule type" value="Genomic_DNA"/>
</dbReference>
<sequence length="122" mass="13417">MQQHSLPSAYRYIRLAVTPSLPDGLSIRKAIQDGLTQMFGVTSASTYLDILWTAADGSQHILRVPEVDAAKILAMVASMPDSLHLSVIKHSPFLPSLLTETLEKVSLYTPFAEYLFSCPPIN</sequence>
<feature type="domain" description="Ribonucleases P/MRP subunit Pop8-like" evidence="1">
    <location>
        <begin position="23"/>
        <end position="77"/>
    </location>
</feature>
<dbReference type="AlphaFoldDB" id="A0A2A9NRA8"/>
<name>A0A2A9NRA8_9AGAR</name>
<gene>
    <name evidence="2" type="ORF">AMATHDRAFT_145706</name>
</gene>
<reference evidence="2 3" key="1">
    <citation type="submission" date="2014-02" db="EMBL/GenBank/DDBJ databases">
        <title>Transposable element dynamics among asymbiotic and ectomycorrhizal Amanita fungi.</title>
        <authorList>
            <consortium name="DOE Joint Genome Institute"/>
            <person name="Hess J."/>
            <person name="Skrede I."/>
            <person name="Wolfe B."/>
            <person name="LaButti K."/>
            <person name="Ohm R.A."/>
            <person name="Grigoriev I.V."/>
            <person name="Pringle A."/>
        </authorList>
    </citation>
    <scope>NUCLEOTIDE SEQUENCE [LARGE SCALE GENOMIC DNA]</scope>
    <source>
        <strain evidence="2 3">SKay4041</strain>
    </source>
</reference>
<evidence type="ECO:0000313" key="2">
    <source>
        <dbReference type="EMBL" id="PFH50213.1"/>
    </source>
</evidence>
<proteinExistence type="predicted"/>
<evidence type="ECO:0000259" key="1">
    <source>
        <dbReference type="Pfam" id="PF20976"/>
    </source>
</evidence>